<protein>
    <recommendedName>
        <fullName evidence="1">M23ase beta-sheet core domain-containing protein</fullName>
    </recommendedName>
</protein>
<dbReference type="InterPro" id="IPR050570">
    <property type="entry name" value="Cell_wall_metabolism_enzyme"/>
</dbReference>
<dbReference type="InterPro" id="IPR011055">
    <property type="entry name" value="Dup_hybrid_motif"/>
</dbReference>
<keyword evidence="3" id="KW-1185">Reference proteome</keyword>
<dbReference type="SUPFAM" id="SSF51261">
    <property type="entry name" value="Duplicated hybrid motif"/>
    <property type="match status" value="1"/>
</dbReference>
<proteinExistence type="predicted"/>
<dbReference type="OrthoDB" id="9810477at2"/>
<feature type="domain" description="M23ase beta-sheet core" evidence="1">
    <location>
        <begin position="53"/>
        <end position="110"/>
    </location>
</feature>
<comment type="caution">
    <text evidence="2">The sequence shown here is derived from an EMBL/GenBank/DDBJ whole genome shotgun (WGS) entry which is preliminary data.</text>
</comment>
<dbReference type="PANTHER" id="PTHR21666:SF270">
    <property type="entry name" value="MUREIN HYDROLASE ACTIVATOR ENVC"/>
    <property type="match status" value="1"/>
</dbReference>
<reference evidence="2 3" key="1">
    <citation type="submission" date="2017-12" db="EMBL/GenBank/DDBJ databases">
        <title>The draft genome sequence of Brumimicrobium saltpan LHR20.</title>
        <authorList>
            <person name="Do Z.-J."/>
            <person name="Luo H.-R."/>
        </authorList>
    </citation>
    <scope>NUCLEOTIDE SEQUENCE [LARGE SCALE GENOMIC DNA]</scope>
    <source>
        <strain evidence="2 3">LHR20</strain>
    </source>
</reference>
<dbReference type="EMBL" id="PJNI01000009">
    <property type="protein sequence ID" value="PKR80530.1"/>
    <property type="molecule type" value="Genomic_DNA"/>
</dbReference>
<accession>A0A2I0R2B1</accession>
<feature type="domain" description="M23ase beta-sheet core" evidence="1">
    <location>
        <begin position="139"/>
        <end position="174"/>
    </location>
</feature>
<dbReference type="PANTHER" id="PTHR21666">
    <property type="entry name" value="PEPTIDASE-RELATED"/>
    <property type="match status" value="1"/>
</dbReference>
<organism evidence="2 3">
    <name type="scientific">Brumimicrobium salinarum</name>
    <dbReference type="NCBI Taxonomy" id="2058658"/>
    <lineage>
        <taxon>Bacteria</taxon>
        <taxon>Pseudomonadati</taxon>
        <taxon>Bacteroidota</taxon>
        <taxon>Flavobacteriia</taxon>
        <taxon>Flavobacteriales</taxon>
        <taxon>Crocinitomicaceae</taxon>
        <taxon>Brumimicrobium</taxon>
    </lineage>
</organism>
<dbReference type="InterPro" id="IPR016047">
    <property type="entry name" value="M23ase_b-sheet_dom"/>
</dbReference>
<evidence type="ECO:0000313" key="2">
    <source>
        <dbReference type="EMBL" id="PKR80530.1"/>
    </source>
</evidence>
<name>A0A2I0R2B1_9FLAO</name>
<dbReference type="AlphaFoldDB" id="A0A2I0R2B1"/>
<gene>
    <name evidence="2" type="ORF">CW751_09145</name>
</gene>
<dbReference type="Pfam" id="PF01551">
    <property type="entry name" value="Peptidase_M23"/>
    <property type="match status" value="2"/>
</dbReference>
<dbReference type="RefSeq" id="WP_101334700.1">
    <property type="nucleotide sequence ID" value="NZ_PJNI01000009.1"/>
</dbReference>
<evidence type="ECO:0000259" key="1">
    <source>
        <dbReference type="Pfam" id="PF01551"/>
    </source>
</evidence>
<dbReference type="CDD" id="cd12797">
    <property type="entry name" value="M23_peptidase"/>
    <property type="match status" value="1"/>
</dbReference>
<evidence type="ECO:0000313" key="3">
    <source>
        <dbReference type="Proteomes" id="UP000236654"/>
    </source>
</evidence>
<sequence>MRSFFILFVSYFLSVFCYSQKKEIDYGDYDLHSPLDVPLILAANFGELRTNHFHTGIDLKTDRRTGYNILSIADGYVSRIKVSPWGYGHAVYIDHYNGLTSVYAHCESFVGKIGEVTLSQQEKNNSFAIDYYPEKDAIQVKKGQLIAKSGNTGGSTAPHLHFEIRETKTEHALNPLLFNFDIQDTRKPNIRYLKVYALTEEGYRVPNKSKRFRLWGKDGQFYVKNNSVNIDASYTSEHGGIGFSFDAIDQLNGANNICGIHEAILEVNNDTIYTQNMEYIDFYTNRHINTHKDYEEFHNRRRHFQKTFITEHNALPIYRQLKNKGIIKASPGKSYIINYTAKDAYANTSQINFTLNVGTGKKKKQQTLYLEEKLLYPDSAFLSYDKNHYLLFPPGIIYEPTPLKLKSEPNNIEFGSDLIPLQETFKLMLPIIPNQQENKQYIQRISRYGTQYSEGGSVKNGWITSRIKSFGTFSVEIDTIAPQIRARNFINNGTVRGKRLSWSIDEHESGLKSYNISIDNNWYLLSYEPKRSMFYFDPPKELKGNKQVTIKATDACGNENTESYQLTF</sequence>
<dbReference type="Proteomes" id="UP000236654">
    <property type="component" value="Unassembled WGS sequence"/>
</dbReference>
<dbReference type="GO" id="GO:0004222">
    <property type="term" value="F:metalloendopeptidase activity"/>
    <property type="evidence" value="ECO:0007669"/>
    <property type="project" value="TreeGrafter"/>
</dbReference>
<dbReference type="Gene3D" id="2.70.70.10">
    <property type="entry name" value="Glucose Permease (Domain IIA)"/>
    <property type="match status" value="1"/>
</dbReference>